<sequence length="201" mass="23253">MVNKNYSQEEANDEKVAKAALNNDSVTESTEQNIDNQAESIQEEEVNEVSPEQLEIQRLQQELDDRQSRLLRLQADFENFRRRVRLDQEAAAKYRAQSLIENILPALDNFDRALNIEAKEEETLQLLKGVEMVYRQLLDALKTEGLDIIDAVGKEFDPNFHQAVMQVEDSNYESNIVVDELQKGYILKDRVIRPTMVKVNQ</sequence>
<evidence type="ECO:0000256" key="3">
    <source>
        <dbReference type="ARBA" id="ARBA00011738"/>
    </source>
</evidence>
<dbReference type="GO" id="GO:0042803">
    <property type="term" value="F:protein homodimerization activity"/>
    <property type="evidence" value="ECO:0007669"/>
    <property type="project" value="InterPro"/>
</dbReference>
<feature type="compositionally biased region" description="Polar residues" evidence="13">
    <location>
        <begin position="22"/>
        <end position="40"/>
    </location>
</feature>
<evidence type="ECO:0000256" key="4">
    <source>
        <dbReference type="ARBA" id="ARBA00022490"/>
    </source>
</evidence>
<dbReference type="STRING" id="1131731.BAZO_14494"/>
<evidence type="ECO:0000256" key="10">
    <source>
        <dbReference type="HAMAP-Rule" id="MF_01151"/>
    </source>
</evidence>
<keyword evidence="4 10" id="KW-0963">Cytoplasm</keyword>
<dbReference type="GO" id="GO:0000774">
    <property type="term" value="F:adenyl-nucleotide exchange factor activity"/>
    <property type="evidence" value="ECO:0007669"/>
    <property type="project" value="InterPro"/>
</dbReference>
<evidence type="ECO:0000256" key="8">
    <source>
        <dbReference type="ARBA" id="ARBA00072274"/>
    </source>
</evidence>
<dbReference type="GO" id="GO:0051087">
    <property type="term" value="F:protein-folding chaperone binding"/>
    <property type="evidence" value="ECO:0007669"/>
    <property type="project" value="InterPro"/>
</dbReference>
<dbReference type="InterPro" id="IPR000740">
    <property type="entry name" value="GrpE"/>
</dbReference>
<dbReference type="CDD" id="cd00446">
    <property type="entry name" value="GrpE"/>
    <property type="match status" value="1"/>
</dbReference>
<dbReference type="GO" id="GO:0005737">
    <property type="term" value="C:cytoplasm"/>
    <property type="evidence" value="ECO:0007669"/>
    <property type="project" value="UniProtKB-SubCell"/>
</dbReference>
<comment type="subcellular location">
    <subcellularLocation>
        <location evidence="1 10">Cytoplasm</location>
    </subcellularLocation>
</comment>
<evidence type="ECO:0000256" key="7">
    <source>
        <dbReference type="ARBA" id="ARBA00053401"/>
    </source>
</evidence>
<feature type="region of interest" description="Disordered" evidence="13">
    <location>
        <begin position="1"/>
        <end position="49"/>
    </location>
</feature>
<dbReference type="SUPFAM" id="SSF51064">
    <property type="entry name" value="Head domain of nucleotide exchange factor GrpE"/>
    <property type="match status" value="1"/>
</dbReference>
<protein>
    <recommendedName>
        <fullName evidence="8 10">Protein GrpE</fullName>
    </recommendedName>
    <alternativeName>
        <fullName evidence="9 10">HSP-70 cofactor</fullName>
    </alternativeName>
</protein>
<evidence type="ECO:0000256" key="5">
    <source>
        <dbReference type="ARBA" id="ARBA00023016"/>
    </source>
</evidence>
<dbReference type="Proteomes" id="UP000006315">
    <property type="component" value="Unassembled WGS sequence"/>
</dbReference>
<dbReference type="AlphaFoldDB" id="K6D814"/>
<gene>
    <name evidence="10" type="primary">grpE</name>
    <name evidence="14" type="ORF">BAZO_14494</name>
</gene>
<dbReference type="PRINTS" id="PR00773">
    <property type="entry name" value="GRPEPROTEIN"/>
</dbReference>
<evidence type="ECO:0000256" key="2">
    <source>
        <dbReference type="ARBA" id="ARBA00009054"/>
    </source>
</evidence>
<evidence type="ECO:0000313" key="14">
    <source>
        <dbReference type="EMBL" id="EKN64228.1"/>
    </source>
</evidence>
<dbReference type="RefSeq" id="WP_003332305.1">
    <property type="nucleotide sequence ID" value="NZ_AJLR01000121.1"/>
</dbReference>
<dbReference type="InterPro" id="IPR009012">
    <property type="entry name" value="GrpE_head"/>
</dbReference>
<keyword evidence="15" id="KW-1185">Reference proteome</keyword>
<dbReference type="GO" id="GO:0006457">
    <property type="term" value="P:protein folding"/>
    <property type="evidence" value="ECO:0007669"/>
    <property type="project" value="InterPro"/>
</dbReference>
<keyword evidence="5 10" id="KW-0346">Stress response</keyword>
<dbReference type="GO" id="GO:0051082">
    <property type="term" value="F:unfolded protein binding"/>
    <property type="evidence" value="ECO:0007669"/>
    <property type="project" value="TreeGrafter"/>
</dbReference>
<comment type="similarity">
    <text evidence="2 10 12">Belongs to the GrpE family.</text>
</comment>
<dbReference type="PANTHER" id="PTHR21237">
    <property type="entry name" value="GRPE PROTEIN"/>
    <property type="match status" value="1"/>
</dbReference>
<accession>K6D814</accession>
<dbReference type="NCBIfam" id="NF010738">
    <property type="entry name" value="PRK14140.1"/>
    <property type="match status" value="1"/>
</dbReference>
<evidence type="ECO:0000256" key="13">
    <source>
        <dbReference type="SAM" id="MobiDB-lite"/>
    </source>
</evidence>
<dbReference type="EMBL" id="AJLR01000121">
    <property type="protein sequence ID" value="EKN64228.1"/>
    <property type="molecule type" value="Genomic_DNA"/>
</dbReference>
<dbReference type="Gene3D" id="3.90.20.20">
    <property type="match status" value="1"/>
</dbReference>
<dbReference type="Pfam" id="PF01025">
    <property type="entry name" value="GrpE"/>
    <property type="match status" value="1"/>
</dbReference>
<comment type="function">
    <text evidence="7 10 11">Participates actively in the response to hyperosmotic and heat shock by preventing the aggregation of stress-denatured proteins, in association with DnaK and GrpE. It is the nucleotide exchange factor for DnaK and may function as a thermosensor. Unfolded proteins bind initially to DnaJ; upon interaction with the DnaJ-bound protein, DnaK hydrolyzes its bound ATP, resulting in the formation of a stable complex. GrpE releases ADP from DnaK; ATP binding to DnaK triggers the release of the substrate protein, thus completing the reaction cycle. Several rounds of ATP-dependent interactions between DnaJ, DnaK and GrpE are required for fully efficient folding.</text>
</comment>
<evidence type="ECO:0000256" key="9">
    <source>
        <dbReference type="ARBA" id="ARBA00076414"/>
    </source>
</evidence>
<dbReference type="SUPFAM" id="SSF58014">
    <property type="entry name" value="Coiled-coil domain of nucleotide exchange factor GrpE"/>
    <property type="match status" value="1"/>
</dbReference>
<organism evidence="14 15">
    <name type="scientific">Schinkia azotoformans LMG 9581</name>
    <dbReference type="NCBI Taxonomy" id="1131731"/>
    <lineage>
        <taxon>Bacteria</taxon>
        <taxon>Bacillati</taxon>
        <taxon>Bacillota</taxon>
        <taxon>Bacilli</taxon>
        <taxon>Bacillales</taxon>
        <taxon>Bacillaceae</taxon>
        <taxon>Calidifontibacillus/Schinkia group</taxon>
        <taxon>Schinkia</taxon>
    </lineage>
</organism>
<proteinExistence type="inferred from homology"/>
<evidence type="ECO:0000313" key="15">
    <source>
        <dbReference type="Proteomes" id="UP000006315"/>
    </source>
</evidence>
<comment type="caution">
    <text evidence="14">The sequence shown here is derived from an EMBL/GenBank/DDBJ whole genome shotgun (WGS) entry which is preliminary data.</text>
</comment>
<dbReference type="InterPro" id="IPR013805">
    <property type="entry name" value="GrpE_CC"/>
</dbReference>
<evidence type="ECO:0000256" key="11">
    <source>
        <dbReference type="RuleBase" id="RU000639"/>
    </source>
</evidence>
<dbReference type="PROSITE" id="PS01071">
    <property type="entry name" value="GRPE"/>
    <property type="match status" value="1"/>
</dbReference>
<dbReference type="Gene3D" id="2.30.22.10">
    <property type="entry name" value="Head domain of nucleotide exchange factor GrpE"/>
    <property type="match status" value="1"/>
</dbReference>
<dbReference type="FunFam" id="2.30.22.10:FF:000001">
    <property type="entry name" value="Protein GrpE"/>
    <property type="match status" value="1"/>
</dbReference>
<comment type="subunit">
    <text evidence="3 10">Homodimer.</text>
</comment>
<evidence type="ECO:0000256" key="12">
    <source>
        <dbReference type="RuleBase" id="RU004478"/>
    </source>
</evidence>
<dbReference type="PATRIC" id="fig|1131731.3.peg.2969"/>
<dbReference type="PANTHER" id="PTHR21237:SF23">
    <property type="entry name" value="GRPE PROTEIN HOMOLOG, MITOCHONDRIAL"/>
    <property type="match status" value="1"/>
</dbReference>
<evidence type="ECO:0000256" key="1">
    <source>
        <dbReference type="ARBA" id="ARBA00004496"/>
    </source>
</evidence>
<reference evidence="14 15" key="1">
    <citation type="journal article" date="2012" name="Front. Microbiol.">
        <title>Redundancy and modularity in membrane-associated dissimilatory nitrate reduction in Bacillus.</title>
        <authorList>
            <person name="Heylen K."/>
            <person name="Keltjens J."/>
        </authorList>
    </citation>
    <scope>NUCLEOTIDE SEQUENCE [LARGE SCALE GENOMIC DNA]</scope>
    <source>
        <strain evidence="14 15">LMG 9581</strain>
    </source>
</reference>
<keyword evidence="6 10" id="KW-0143">Chaperone</keyword>
<evidence type="ECO:0000256" key="6">
    <source>
        <dbReference type="ARBA" id="ARBA00023186"/>
    </source>
</evidence>
<name>K6D814_SCHAZ</name>
<dbReference type="HAMAP" id="MF_01151">
    <property type="entry name" value="GrpE"/>
    <property type="match status" value="1"/>
</dbReference>